<feature type="coiled-coil region" evidence="1">
    <location>
        <begin position="132"/>
        <end position="163"/>
    </location>
</feature>
<reference evidence="4" key="1">
    <citation type="journal article" date="2017" name="Nat. Ecol. Evol.">
        <title>Genome expansion and lineage-specific genetic innovations in the forest pathogenic fungi Armillaria.</title>
        <authorList>
            <person name="Sipos G."/>
            <person name="Prasanna A.N."/>
            <person name="Walter M.C."/>
            <person name="O'Connor E."/>
            <person name="Balint B."/>
            <person name="Krizsan K."/>
            <person name="Kiss B."/>
            <person name="Hess J."/>
            <person name="Varga T."/>
            <person name="Slot J."/>
            <person name="Riley R."/>
            <person name="Boka B."/>
            <person name="Rigling D."/>
            <person name="Barry K."/>
            <person name="Lee J."/>
            <person name="Mihaltcheva S."/>
            <person name="LaButti K."/>
            <person name="Lipzen A."/>
            <person name="Waldron R."/>
            <person name="Moloney N.M."/>
            <person name="Sperisen C."/>
            <person name="Kredics L."/>
            <person name="Vagvoelgyi C."/>
            <person name="Patrignani A."/>
            <person name="Fitzpatrick D."/>
            <person name="Nagy I."/>
            <person name="Doyle S."/>
            <person name="Anderson J.B."/>
            <person name="Grigoriev I.V."/>
            <person name="Gueldener U."/>
            <person name="Muensterkoetter M."/>
            <person name="Nagy L.G."/>
        </authorList>
    </citation>
    <scope>NUCLEOTIDE SEQUENCE [LARGE SCALE GENOMIC DNA]</scope>
    <source>
        <strain evidence="4">Ar21-2</strain>
    </source>
</reference>
<protein>
    <submittedName>
        <fullName evidence="3">Uncharacterized protein</fullName>
    </submittedName>
</protein>
<dbReference type="EMBL" id="KZ293707">
    <property type="protein sequence ID" value="PBK83341.1"/>
    <property type="molecule type" value="Genomic_DNA"/>
</dbReference>
<proteinExistence type="predicted"/>
<name>A0A2H3CJT3_ARMGA</name>
<dbReference type="AlphaFoldDB" id="A0A2H3CJT3"/>
<keyword evidence="1" id="KW-0175">Coiled coil</keyword>
<gene>
    <name evidence="3" type="ORF">ARMGADRAFT_1037957</name>
</gene>
<sequence>MEKAHVHVQWLVYVEDVILDPETPRIGRIINYTTCEFLPFLPDLIQIFSCMPLYINWRAERPLHMLSYLPVPDYAVFNEFSTPPQLPSTKGPAAVTGTDDSSPLVETVCQNFPPVEKYSGQRAGEDWKSFFAHQDAENVKRAENETEKARQECQQRIKNAEKQTVPGRKSARVFYWDEEDGFLIRRAADLCEKLDPQDQPTYMSDLDDDSDDEDFYPPLDDDDEVPYNEGPYSSTADLEHIHGIEPEDTAVPVDSHEDALDNIAYYCFGFINPISMVPRPSTILELHHLHKFTGVLKDAAVSHAVWDAMASFFGYLLEAKNIHDIPRELYDLRQYNSDVHRPAAVRIWKKVLNSRLWYILSD</sequence>
<accession>A0A2H3CJT3</accession>
<evidence type="ECO:0000313" key="4">
    <source>
        <dbReference type="Proteomes" id="UP000217790"/>
    </source>
</evidence>
<evidence type="ECO:0000313" key="3">
    <source>
        <dbReference type="EMBL" id="PBK83341.1"/>
    </source>
</evidence>
<evidence type="ECO:0000256" key="1">
    <source>
        <dbReference type="SAM" id="Coils"/>
    </source>
</evidence>
<dbReference type="Proteomes" id="UP000217790">
    <property type="component" value="Unassembled WGS sequence"/>
</dbReference>
<organism evidence="3 4">
    <name type="scientific">Armillaria gallica</name>
    <name type="common">Bulbous honey fungus</name>
    <name type="synonym">Armillaria bulbosa</name>
    <dbReference type="NCBI Taxonomy" id="47427"/>
    <lineage>
        <taxon>Eukaryota</taxon>
        <taxon>Fungi</taxon>
        <taxon>Dikarya</taxon>
        <taxon>Basidiomycota</taxon>
        <taxon>Agaricomycotina</taxon>
        <taxon>Agaricomycetes</taxon>
        <taxon>Agaricomycetidae</taxon>
        <taxon>Agaricales</taxon>
        <taxon>Marasmiineae</taxon>
        <taxon>Physalacriaceae</taxon>
        <taxon>Armillaria</taxon>
    </lineage>
</organism>
<dbReference type="OrthoDB" id="3237250at2759"/>
<feature type="compositionally biased region" description="Acidic residues" evidence="2">
    <location>
        <begin position="205"/>
        <end position="225"/>
    </location>
</feature>
<keyword evidence="4" id="KW-1185">Reference proteome</keyword>
<evidence type="ECO:0000256" key="2">
    <source>
        <dbReference type="SAM" id="MobiDB-lite"/>
    </source>
</evidence>
<feature type="region of interest" description="Disordered" evidence="2">
    <location>
        <begin position="195"/>
        <end position="225"/>
    </location>
</feature>
<dbReference type="InParanoid" id="A0A2H3CJT3"/>